<dbReference type="InterPro" id="IPR051544">
    <property type="entry name" value="TPS_OM_transporter"/>
</dbReference>
<protein>
    <recommendedName>
        <fullName evidence="10">ShlB/FhaC/HecB family hemolysin secretion/activation protein</fullName>
    </recommendedName>
</protein>
<evidence type="ECO:0000256" key="1">
    <source>
        <dbReference type="ARBA" id="ARBA00022452"/>
    </source>
</evidence>
<dbReference type="EMBL" id="DOEK01000034">
    <property type="protein sequence ID" value="HBP30989.1"/>
    <property type="molecule type" value="Genomic_DNA"/>
</dbReference>
<evidence type="ECO:0000313" key="9">
    <source>
        <dbReference type="Proteomes" id="UP000264036"/>
    </source>
</evidence>
<evidence type="ECO:0008006" key="10">
    <source>
        <dbReference type="Google" id="ProtNLM"/>
    </source>
</evidence>
<dbReference type="InterPro" id="IPR035251">
    <property type="entry name" value="ShlB_POTRA"/>
</dbReference>
<dbReference type="Gene3D" id="3.10.20.310">
    <property type="entry name" value="membrane protein fhac"/>
    <property type="match status" value="1"/>
</dbReference>
<feature type="domain" description="Haemolysin activator HlyB C-terminal" evidence="5">
    <location>
        <begin position="236"/>
        <end position="415"/>
    </location>
</feature>
<feature type="domain" description="Polypeptide-transport-associated ShlB-type" evidence="6">
    <location>
        <begin position="92"/>
        <end position="176"/>
    </location>
</feature>
<organism evidence="8 9">
    <name type="scientific">Advenella kashmirensis</name>
    <dbReference type="NCBI Taxonomy" id="310575"/>
    <lineage>
        <taxon>Bacteria</taxon>
        <taxon>Pseudomonadati</taxon>
        <taxon>Pseudomonadota</taxon>
        <taxon>Betaproteobacteria</taxon>
        <taxon>Burkholderiales</taxon>
        <taxon>Alcaligenaceae</taxon>
    </lineage>
</organism>
<dbReference type="Gene3D" id="2.40.160.50">
    <property type="entry name" value="membrane protein fhac: a member of the omp85/tpsb transporter family"/>
    <property type="match status" value="1"/>
</dbReference>
<accession>A0A356LJF3</accession>
<feature type="domain" description="ShlB POTRA" evidence="7">
    <location>
        <begin position="178"/>
        <end position="231"/>
    </location>
</feature>
<comment type="caution">
    <text evidence="8">The sequence shown here is derived from an EMBL/GenBank/DDBJ whole genome shotgun (WGS) entry which is preliminary data.</text>
</comment>
<evidence type="ECO:0000259" key="5">
    <source>
        <dbReference type="Pfam" id="PF03865"/>
    </source>
</evidence>
<keyword evidence="1" id="KW-1134">Transmembrane beta strand</keyword>
<sequence length="440" mass="49512">MCFVVKRIRLVQALCVVASTSILSNFFVSTAHALSLEQRDAVLQQQAGANQARIEREQNVPDQPSGLFNDWAAVPGHVVQPDYVSDEKPCFVIRKVHLDGRQSDQFAASLARILSGKDSEHGLASPIGRCLGAQSVQALAMRLQDLLIEQGYVTTRVLVTPQDISSGKLTLTVLPGIIGAIRRSDTSDIRAHFWNAVPVTEGAILNLRDLEQGLENLRRLPTVQADFGIGPGRLPGQSELLINWNQSRPLRAFASVDDAGNKATGKYQTTLTVAADHIFTLNDIFYVSHSRTLGNTKNHRRRSGSTAFHYSIPWGYWQLAFNTNQFSYRQLVAGSIRPYVYSGDSRTTDLTLSRVIWRDSRRKTQAYFKGWERRSSNHLDGTEIEIQRRRTAGWELGLTHREYLSRATLDVALAYPTQRRPLLVWNILRNTQRVRFTTEE</sequence>
<keyword evidence="2" id="KW-0812">Transmembrane</keyword>
<proteinExistence type="predicted"/>
<dbReference type="Pfam" id="PF03865">
    <property type="entry name" value="ShlB"/>
    <property type="match status" value="1"/>
</dbReference>
<gene>
    <name evidence="8" type="ORF">DD666_16440</name>
</gene>
<dbReference type="InterPro" id="IPR005565">
    <property type="entry name" value="Hemolysn_activator_HlyB_C"/>
</dbReference>
<dbReference type="InterPro" id="IPR013686">
    <property type="entry name" value="Polypept-transport_assoc_ShlB"/>
</dbReference>
<evidence type="ECO:0000259" key="6">
    <source>
        <dbReference type="Pfam" id="PF08479"/>
    </source>
</evidence>
<keyword evidence="3" id="KW-0998">Cell outer membrane</keyword>
<feature type="signal peptide" evidence="4">
    <location>
        <begin position="1"/>
        <end position="33"/>
    </location>
</feature>
<reference evidence="8 9" key="1">
    <citation type="journal article" date="2018" name="Nat. Biotechnol.">
        <title>A standardized bacterial taxonomy based on genome phylogeny substantially revises the tree of life.</title>
        <authorList>
            <person name="Parks D.H."/>
            <person name="Chuvochina M."/>
            <person name="Waite D.W."/>
            <person name="Rinke C."/>
            <person name="Skarshewski A."/>
            <person name="Chaumeil P.A."/>
            <person name="Hugenholtz P."/>
        </authorList>
    </citation>
    <scope>NUCLEOTIDE SEQUENCE [LARGE SCALE GENOMIC DNA]</scope>
    <source>
        <strain evidence="8">UBA10707</strain>
    </source>
</reference>
<dbReference type="GO" id="GO:0046819">
    <property type="term" value="P:protein secretion by the type V secretion system"/>
    <property type="evidence" value="ECO:0007669"/>
    <property type="project" value="TreeGrafter"/>
</dbReference>
<dbReference type="Pfam" id="PF08479">
    <property type="entry name" value="POTRA_2"/>
    <property type="match status" value="1"/>
</dbReference>
<keyword evidence="4" id="KW-0732">Signal</keyword>
<dbReference type="GO" id="GO:0008320">
    <property type="term" value="F:protein transmembrane transporter activity"/>
    <property type="evidence" value="ECO:0007669"/>
    <property type="project" value="TreeGrafter"/>
</dbReference>
<dbReference type="AlphaFoldDB" id="A0A356LJF3"/>
<keyword evidence="1" id="KW-0472">Membrane</keyword>
<dbReference type="GO" id="GO:0098046">
    <property type="term" value="C:type V protein secretion system complex"/>
    <property type="evidence" value="ECO:0007669"/>
    <property type="project" value="TreeGrafter"/>
</dbReference>
<dbReference type="Proteomes" id="UP000264036">
    <property type="component" value="Unassembled WGS sequence"/>
</dbReference>
<dbReference type="Pfam" id="PF17287">
    <property type="entry name" value="POTRA_3"/>
    <property type="match status" value="1"/>
</dbReference>
<dbReference type="PANTHER" id="PTHR34597">
    <property type="entry name" value="SLR1661 PROTEIN"/>
    <property type="match status" value="1"/>
</dbReference>
<name>A0A356LJF3_9BURK</name>
<evidence type="ECO:0000256" key="3">
    <source>
        <dbReference type="ARBA" id="ARBA00023237"/>
    </source>
</evidence>
<feature type="chain" id="PRO_5016726356" description="ShlB/FhaC/HecB family hemolysin secretion/activation protein" evidence="4">
    <location>
        <begin position="34"/>
        <end position="440"/>
    </location>
</feature>
<evidence type="ECO:0000313" key="8">
    <source>
        <dbReference type="EMBL" id="HBP30989.1"/>
    </source>
</evidence>
<evidence type="ECO:0000256" key="2">
    <source>
        <dbReference type="ARBA" id="ARBA00022692"/>
    </source>
</evidence>
<evidence type="ECO:0000256" key="4">
    <source>
        <dbReference type="SAM" id="SignalP"/>
    </source>
</evidence>
<dbReference type="PANTHER" id="PTHR34597:SF3">
    <property type="entry name" value="OUTER MEMBRANE TRANSPORTER CDIB"/>
    <property type="match status" value="1"/>
</dbReference>
<evidence type="ECO:0000259" key="7">
    <source>
        <dbReference type="Pfam" id="PF17287"/>
    </source>
</evidence>